<accession>A0AAV6GTJ2</accession>
<dbReference type="InterPro" id="IPR019392">
    <property type="entry name" value="Miga"/>
</dbReference>
<evidence type="ECO:0000256" key="4">
    <source>
        <dbReference type="ARBA" id="ARBA00022787"/>
    </source>
</evidence>
<keyword evidence="7 8" id="KW-0472">Membrane</keyword>
<gene>
    <name evidence="9" type="ORF">AALO_G00128550</name>
</gene>
<keyword evidence="3 8" id="KW-0812">Transmembrane</keyword>
<dbReference type="Proteomes" id="UP000823561">
    <property type="component" value="Chromosome 9"/>
</dbReference>
<keyword evidence="4" id="KW-1000">Mitochondrion outer membrane</keyword>
<protein>
    <submittedName>
        <fullName evidence="9">Uncharacterized protein</fullName>
    </submittedName>
</protein>
<comment type="subcellular location">
    <subcellularLocation>
        <location evidence="1">Mitochondrion outer membrane</location>
    </subcellularLocation>
</comment>
<proteinExistence type="inferred from homology"/>
<evidence type="ECO:0000256" key="5">
    <source>
        <dbReference type="ARBA" id="ARBA00022989"/>
    </source>
</evidence>
<evidence type="ECO:0000256" key="7">
    <source>
        <dbReference type="ARBA" id="ARBA00023136"/>
    </source>
</evidence>
<comment type="caution">
    <text evidence="9">The sequence shown here is derived from an EMBL/GenBank/DDBJ whole genome shotgun (WGS) entry which is preliminary data.</text>
</comment>
<evidence type="ECO:0000256" key="8">
    <source>
        <dbReference type="SAM" id="Phobius"/>
    </source>
</evidence>
<evidence type="ECO:0000313" key="9">
    <source>
        <dbReference type="EMBL" id="KAG5276161.1"/>
    </source>
</evidence>
<dbReference type="PANTHER" id="PTHR21508:SF5">
    <property type="entry name" value="MITOGUARDIN"/>
    <property type="match status" value="1"/>
</dbReference>
<evidence type="ECO:0000256" key="6">
    <source>
        <dbReference type="ARBA" id="ARBA00023128"/>
    </source>
</evidence>
<evidence type="ECO:0000256" key="2">
    <source>
        <dbReference type="ARBA" id="ARBA00008969"/>
    </source>
</evidence>
<keyword evidence="6" id="KW-0496">Mitochondrion</keyword>
<keyword evidence="5 8" id="KW-1133">Transmembrane helix</keyword>
<comment type="similarity">
    <text evidence="2">Belongs to the mitoguardin family.</text>
</comment>
<dbReference type="Pfam" id="PF10265">
    <property type="entry name" value="Miga"/>
    <property type="match status" value="1"/>
</dbReference>
<feature type="transmembrane region" description="Helical" evidence="8">
    <location>
        <begin position="96"/>
        <end position="116"/>
    </location>
</feature>
<evidence type="ECO:0000256" key="1">
    <source>
        <dbReference type="ARBA" id="ARBA00004294"/>
    </source>
</evidence>
<evidence type="ECO:0000313" key="10">
    <source>
        <dbReference type="Proteomes" id="UP000823561"/>
    </source>
</evidence>
<organism evidence="9 10">
    <name type="scientific">Alosa alosa</name>
    <name type="common">allis shad</name>
    <dbReference type="NCBI Taxonomy" id="278164"/>
    <lineage>
        <taxon>Eukaryota</taxon>
        <taxon>Metazoa</taxon>
        <taxon>Chordata</taxon>
        <taxon>Craniata</taxon>
        <taxon>Vertebrata</taxon>
        <taxon>Euteleostomi</taxon>
        <taxon>Actinopterygii</taxon>
        <taxon>Neopterygii</taxon>
        <taxon>Teleostei</taxon>
        <taxon>Clupei</taxon>
        <taxon>Clupeiformes</taxon>
        <taxon>Clupeoidei</taxon>
        <taxon>Clupeidae</taxon>
        <taxon>Alosa</taxon>
    </lineage>
</organism>
<sequence length="330" mass="37155">MERLDDSLKKQWWHLTNTFYVETPEGNREQYASVKLVTYIQRYCGGIVHVSFRIETEANFHLEMDGIQMVEISKTFQEITISTDGRVSTTERTQTFIPSLLLSLVLVLIFLAQTLLPVLALPLVWTRPVVLALLVLALQLFSSTGLEDFSLRLNGLRQAFAVLLTEEPNANFITVAGKMILRTMAALNGQDAGVFQQAFDQLVAFAQTPGHETELLVVQIHSVNLLDVIFEMVFFRELEGARARLAPRVQGGFLDHLVTIIHAFLPSEAWPPQAVQCWGLLRADLLGFLKEVFSLEQSVYSQPQDLSDGLFNCLEQHVDEPLGWFLLPPG</sequence>
<dbReference type="GO" id="GO:0005741">
    <property type="term" value="C:mitochondrial outer membrane"/>
    <property type="evidence" value="ECO:0007669"/>
    <property type="project" value="UniProtKB-SubCell"/>
</dbReference>
<evidence type="ECO:0000256" key="3">
    <source>
        <dbReference type="ARBA" id="ARBA00022692"/>
    </source>
</evidence>
<name>A0AAV6GTJ2_9TELE</name>
<dbReference type="AlphaFoldDB" id="A0AAV6GTJ2"/>
<reference evidence="9" key="1">
    <citation type="submission" date="2020-10" db="EMBL/GenBank/DDBJ databases">
        <title>Chromosome-scale genome assembly of the Allis shad, Alosa alosa.</title>
        <authorList>
            <person name="Margot Z."/>
            <person name="Christophe K."/>
            <person name="Cabau C."/>
            <person name="Louis A."/>
            <person name="Berthelot C."/>
            <person name="Parey E."/>
            <person name="Roest Crollius H."/>
            <person name="Montfort J."/>
            <person name="Robinson-Rechavi M."/>
            <person name="Bucao C."/>
            <person name="Bouchez O."/>
            <person name="Gislard M."/>
            <person name="Lluch J."/>
            <person name="Milhes M."/>
            <person name="Lampietro C."/>
            <person name="Lopez Roques C."/>
            <person name="Donnadieu C."/>
            <person name="Braasch I."/>
            <person name="Desvignes T."/>
            <person name="Postlethwait J."/>
            <person name="Bobe J."/>
            <person name="Guiguen Y."/>
        </authorList>
    </citation>
    <scope>NUCLEOTIDE SEQUENCE</scope>
    <source>
        <strain evidence="9">M-15738</strain>
        <tissue evidence="9">Blood</tissue>
    </source>
</reference>
<dbReference type="PANTHER" id="PTHR21508">
    <property type="entry name" value="MITOGUARDIN"/>
    <property type="match status" value="1"/>
</dbReference>
<dbReference type="GO" id="GO:0008053">
    <property type="term" value="P:mitochondrial fusion"/>
    <property type="evidence" value="ECO:0007669"/>
    <property type="project" value="InterPro"/>
</dbReference>
<keyword evidence="10" id="KW-1185">Reference proteome</keyword>
<dbReference type="EMBL" id="JADWDJ010000009">
    <property type="protein sequence ID" value="KAG5276161.1"/>
    <property type="molecule type" value="Genomic_DNA"/>
</dbReference>